<dbReference type="InterPro" id="IPR027417">
    <property type="entry name" value="P-loop_NTPase"/>
</dbReference>
<protein>
    <submittedName>
        <fullName evidence="2">AAA family ATPase</fullName>
    </submittedName>
</protein>
<keyword evidence="3" id="KW-1185">Reference proteome</keyword>
<dbReference type="Proteomes" id="UP000193487">
    <property type="component" value="Unassembled WGS sequence"/>
</dbReference>
<reference evidence="2 3" key="1">
    <citation type="submission" date="2016-01" db="EMBL/GenBank/DDBJ databases">
        <title>The new phylogeny of the genus Mycobacterium.</title>
        <authorList>
            <person name="Tarcisio F."/>
            <person name="Conor M."/>
            <person name="Antonella G."/>
            <person name="Elisabetta G."/>
            <person name="Giulia F.S."/>
            <person name="Sara T."/>
            <person name="Anna F."/>
            <person name="Clotilde B."/>
            <person name="Roberto B."/>
            <person name="Veronica D.S."/>
            <person name="Fabio R."/>
            <person name="Monica P."/>
            <person name="Olivier J."/>
            <person name="Enrico T."/>
            <person name="Nicola S."/>
        </authorList>
    </citation>
    <scope>NUCLEOTIDE SEQUENCE [LARGE SCALE GENOMIC DNA]</scope>
    <source>
        <strain evidence="2 3">DSM 45166</strain>
    </source>
</reference>
<dbReference type="EMBL" id="LQPE01000115">
    <property type="protein sequence ID" value="ORW03722.1"/>
    <property type="molecule type" value="Genomic_DNA"/>
</dbReference>
<dbReference type="AlphaFoldDB" id="A0A1X1XY01"/>
<comment type="caution">
    <text evidence="2">The sequence shown here is derived from an EMBL/GenBank/DDBJ whole genome shotgun (WGS) entry which is preliminary data.</text>
</comment>
<dbReference type="InterPro" id="IPR003593">
    <property type="entry name" value="AAA+_ATPase"/>
</dbReference>
<evidence type="ECO:0000259" key="1">
    <source>
        <dbReference type="SMART" id="SM00382"/>
    </source>
</evidence>
<dbReference type="RefSeq" id="WP_083071422.1">
    <property type="nucleotide sequence ID" value="NZ_LQPE01000115.1"/>
</dbReference>
<dbReference type="CDD" id="cd00009">
    <property type="entry name" value="AAA"/>
    <property type="match status" value="1"/>
</dbReference>
<evidence type="ECO:0000313" key="2">
    <source>
        <dbReference type="EMBL" id="ORW03722.1"/>
    </source>
</evidence>
<dbReference type="InterPro" id="IPR011703">
    <property type="entry name" value="ATPase_AAA-3"/>
</dbReference>
<organism evidence="2 3">
    <name type="scientific">Mycobacterium kyorinense</name>
    <dbReference type="NCBI Taxonomy" id="487514"/>
    <lineage>
        <taxon>Bacteria</taxon>
        <taxon>Bacillati</taxon>
        <taxon>Actinomycetota</taxon>
        <taxon>Actinomycetes</taxon>
        <taxon>Mycobacteriales</taxon>
        <taxon>Mycobacteriaceae</taxon>
        <taxon>Mycobacterium</taxon>
    </lineage>
</organism>
<dbReference type="GO" id="GO:0016887">
    <property type="term" value="F:ATP hydrolysis activity"/>
    <property type="evidence" value="ECO:0007669"/>
    <property type="project" value="InterPro"/>
</dbReference>
<sequence length="376" mass="39379">MTDTATCVTLMEACGRAGVPLLLRSGPGMGKSSLVRSLGAAYDLPVEIVTGSHSDPTDFVGLPYIDPAGNGVRTEPKAWAKRLVAAGKGILLLEELTTVPASTQGAMLAVALDKMVGEDLRLPEDVWVFAAANPPELSAGGYELAPPMANRFCHVDYEPTVEEWVEGMITGWKAVPASRAVVPTEAHVSSLVAAVTAFVTARPALLRNARPDSDAELGGAWPSDRTWDMLTAVLARLRADDVAAVQAAVFGLVGVAAGREFLKWLNSRDLPDPAAVIADPSIVDWAQERPDRLWAVLNGVATLAAQAGTQEMWRRAWQPLAACAKAGRPDVAAAAARALGKVMPVDAQKPPAAARAFIPILIAAGLMADDSQGSAA</sequence>
<dbReference type="OrthoDB" id="9808317at2"/>
<dbReference type="SUPFAM" id="SSF52540">
    <property type="entry name" value="P-loop containing nucleoside triphosphate hydrolases"/>
    <property type="match status" value="1"/>
</dbReference>
<dbReference type="Pfam" id="PF07726">
    <property type="entry name" value="AAA_3"/>
    <property type="match status" value="1"/>
</dbReference>
<name>A0A1X1XY01_9MYCO</name>
<accession>A0A1X1XY01</accession>
<evidence type="ECO:0000313" key="3">
    <source>
        <dbReference type="Proteomes" id="UP000193487"/>
    </source>
</evidence>
<dbReference type="SMART" id="SM00382">
    <property type="entry name" value="AAA"/>
    <property type="match status" value="1"/>
</dbReference>
<feature type="domain" description="AAA+ ATPase" evidence="1">
    <location>
        <begin position="17"/>
        <end position="162"/>
    </location>
</feature>
<gene>
    <name evidence="2" type="ORF">AWC14_00335</name>
</gene>
<proteinExistence type="predicted"/>
<dbReference type="Gene3D" id="3.40.50.300">
    <property type="entry name" value="P-loop containing nucleotide triphosphate hydrolases"/>
    <property type="match status" value="1"/>
</dbReference>
<dbReference type="GO" id="GO:0005524">
    <property type="term" value="F:ATP binding"/>
    <property type="evidence" value="ECO:0007669"/>
    <property type="project" value="InterPro"/>
</dbReference>